<dbReference type="OrthoDB" id="418495at2759"/>
<evidence type="ECO:0000313" key="3">
    <source>
        <dbReference type="Proteomes" id="UP000663828"/>
    </source>
</evidence>
<dbReference type="SUPFAM" id="SSF52833">
    <property type="entry name" value="Thioredoxin-like"/>
    <property type="match status" value="1"/>
</dbReference>
<dbReference type="GO" id="GO:0015038">
    <property type="term" value="F:glutathione disulfide oxidoreductase activity"/>
    <property type="evidence" value="ECO:0007669"/>
    <property type="project" value="TreeGrafter"/>
</dbReference>
<dbReference type="Proteomes" id="UP000663852">
    <property type="component" value="Unassembled WGS sequence"/>
</dbReference>
<evidence type="ECO:0000313" key="1">
    <source>
        <dbReference type="EMBL" id="CAF0795656.1"/>
    </source>
</evidence>
<dbReference type="PANTHER" id="PTHR46185:SF1">
    <property type="entry name" value="GLUTAREDOXIN-1"/>
    <property type="match status" value="1"/>
</dbReference>
<gene>
    <name evidence="1" type="ORF">EDS130_LOCUS4578</name>
    <name evidence="2" type="ORF">XAT740_LOCUS22633</name>
</gene>
<organism evidence="2 3">
    <name type="scientific">Adineta ricciae</name>
    <name type="common">Rotifer</name>
    <dbReference type="NCBI Taxonomy" id="249248"/>
    <lineage>
        <taxon>Eukaryota</taxon>
        <taxon>Metazoa</taxon>
        <taxon>Spiralia</taxon>
        <taxon>Gnathifera</taxon>
        <taxon>Rotifera</taxon>
        <taxon>Eurotatoria</taxon>
        <taxon>Bdelloidea</taxon>
        <taxon>Adinetida</taxon>
        <taxon>Adinetidae</taxon>
        <taxon>Adineta</taxon>
    </lineage>
</organism>
<accession>A0A814V255</accession>
<protein>
    <submittedName>
        <fullName evidence="2">Uncharacterized protein</fullName>
    </submittedName>
</protein>
<dbReference type="EMBL" id="CAJNOR010001674">
    <property type="protein sequence ID" value="CAF1182021.1"/>
    <property type="molecule type" value="Genomic_DNA"/>
</dbReference>
<dbReference type="InterPro" id="IPR036249">
    <property type="entry name" value="Thioredoxin-like_sf"/>
</dbReference>
<dbReference type="Proteomes" id="UP000663828">
    <property type="component" value="Unassembled WGS sequence"/>
</dbReference>
<comment type="caution">
    <text evidence="2">The sequence shown here is derived from an EMBL/GenBank/DDBJ whole genome shotgun (WGS) entry which is preliminary data.</text>
</comment>
<dbReference type="GO" id="GO:0005739">
    <property type="term" value="C:mitochondrion"/>
    <property type="evidence" value="ECO:0007669"/>
    <property type="project" value="TreeGrafter"/>
</dbReference>
<dbReference type="Gene3D" id="3.40.30.10">
    <property type="entry name" value="Glutaredoxin"/>
    <property type="match status" value="1"/>
</dbReference>
<name>A0A814V255_ADIRI</name>
<proteinExistence type="predicted"/>
<dbReference type="PANTHER" id="PTHR46185">
    <property type="entry name" value="GLUTAREDOXIN-1"/>
    <property type="match status" value="1"/>
</dbReference>
<sequence>MSAGTKAYVDGKIQVRRIMMFAKSNDPESQRAKDILNQYDLSTDDYECVDIEKRQDCIQLENYFQYICYTDRRKNPYIFINQLYFGSLFELNICHQNGSLKKVLS</sequence>
<evidence type="ECO:0000313" key="2">
    <source>
        <dbReference type="EMBL" id="CAF1182021.1"/>
    </source>
</evidence>
<dbReference type="PROSITE" id="PS51354">
    <property type="entry name" value="GLUTAREDOXIN_2"/>
    <property type="match status" value="1"/>
</dbReference>
<dbReference type="AlphaFoldDB" id="A0A814V255"/>
<reference evidence="2" key="1">
    <citation type="submission" date="2021-02" db="EMBL/GenBank/DDBJ databases">
        <authorList>
            <person name="Nowell W R."/>
        </authorList>
    </citation>
    <scope>NUCLEOTIDE SEQUENCE</scope>
</reference>
<dbReference type="EMBL" id="CAJNOJ010000012">
    <property type="protein sequence ID" value="CAF0795656.1"/>
    <property type="molecule type" value="Genomic_DNA"/>
</dbReference>
<keyword evidence="3" id="KW-1185">Reference proteome</keyword>
<dbReference type="InterPro" id="IPR047185">
    <property type="entry name" value="GLRX1"/>
</dbReference>